<accession>A0A2G1W7S4</accession>
<gene>
    <name evidence="10 15" type="primary">rpe</name>
    <name evidence="15" type="ORF">CEE69_11585</name>
</gene>
<dbReference type="CDD" id="cd00429">
    <property type="entry name" value="RPE"/>
    <property type="match status" value="1"/>
</dbReference>
<name>A0A2G1W7S4_9BACT</name>
<feature type="active site" description="Proton donor" evidence="10 12">
    <location>
        <position position="176"/>
    </location>
</feature>
<dbReference type="GO" id="GO:0004750">
    <property type="term" value="F:D-ribulose-phosphate 3-epimerase activity"/>
    <property type="evidence" value="ECO:0007669"/>
    <property type="project" value="UniProtKB-UniRule"/>
</dbReference>
<dbReference type="PANTHER" id="PTHR11749">
    <property type="entry name" value="RIBULOSE-5-PHOSPHATE-3-EPIMERASE"/>
    <property type="match status" value="1"/>
</dbReference>
<evidence type="ECO:0000256" key="9">
    <source>
        <dbReference type="ARBA" id="ARBA00023235"/>
    </source>
</evidence>
<dbReference type="GeneID" id="90608788"/>
<evidence type="ECO:0000256" key="7">
    <source>
        <dbReference type="ARBA" id="ARBA00013188"/>
    </source>
</evidence>
<feature type="binding site" evidence="10 14">
    <location>
        <position position="9"/>
    </location>
    <ligand>
        <name>substrate</name>
    </ligand>
</feature>
<dbReference type="Proteomes" id="UP000225740">
    <property type="component" value="Unassembled WGS sequence"/>
</dbReference>
<evidence type="ECO:0000256" key="2">
    <source>
        <dbReference type="ARBA" id="ARBA00001936"/>
    </source>
</evidence>
<dbReference type="GO" id="GO:0046872">
    <property type="term" value="F:metal ion binding"/>
    <property type="evidence" value="ECO:0007669"/>
    <property type="project" value="UniProtKB-UniRule"/>
</dbReference>
<dbReference type="EC" id="5.1.3.1" evidence="7 10"/>
<keyword evidence="10 11" id="KW-0119">Carbohydrate metabolism</keyword>
<dbReference type="InterPro" id="IPR013785">
    <property type="entry name" value="Aldolase_TIM"/>
</dbReference>
<evidence type="ECO:0000313" key="16">
    <source>
        <dbReference type="Proteomes" id="UP000225740"/>
    </source>
</evidence>
<feature type="binding site" evidence="10 14">
    <location>
        <begin position="198"/>
        <end position="199"/>
    </location>
    <ligand>
        <name>substrate</name>
    </ligand>
</feature>
<evidence type="ECO:0000256" key="11">
    <source>
        <dbReference type="PIRNR" id="PIRNR001461"/>
    </source>
</evidence>
<feature type="binding site" evidence="10 14">
    <location>
        <position position="67"/>
    </location>
    <ligand>
        <name>substrate</name>
    </ligand>
</feature>
<dbReference type="AlphaFoldDB" id="A0A2G1W7S4"/>
<feature type="binding site" evidence="14">
    <location>
        <position position="178"/>
    </location>
    <ligand>
        <name>substrate</name>
    </ligand>
</feature>
<feature type="binding site" evidence="10 13">
    <location>
        <position position="36"/>
    </location>
    <ligand>
        <name>a divalent metal cation</name>
        <dbReference type="ChEBI" id="CHEBI:60240"/>
    </ligand>
</feature>
<evidence type="ECO:0000256" key="12">
    <source>
        <dbReference type="PIRSR" id="PIRSR001461-1"/>
    </source>
</evidence>
<keyword evidence="13" id="KW-0170">Cobalt</keyword>
<protein>
    <recommendedName>
        <fullName evidence="7 10">Ribulose-phosphate 3-epimerase</fullName>
        <ecNumber evidence="7 10">5.1.3.1</ecNumber>
    </recommendedName>
</protein>
<reference evidence="15 16" key="1">
    <citation type="submission" date="2017-06" db="EMBL/GenBank/DDBJ databases">
        <title>Description of Rhodopirellula bahusiensis sp. nov.</title>
        <authorList>
            <person name="Kizina J."/>
            <person name="Harder J."/>
        </authorList>
    </citation>
    <scope>NUCLEOTIDE SEQUENCE [LARGE SCALE GENOMIC DNA]</scope>
    <source>
        <strain evidence="15 16">SWK21</strain>
    </source>
</reference>
<comment type="cofactor">
    <cofactor evidence="10 13">
        <name>a divalent metal cation</name>
        <dbReference type="ChEBI" id="CHEBI:60240"/>
    </cofactor>
    <text evidence="10 13">Binds 1 divalent metal cation per subunit.</text>
</comment>
<proteinExistence type="inferred from homology"/>
<dbReference type="PIRSF" id="PIRSF001461">
    <property type="entry name" value="RPE"/>
    <property type="match status" value="1"/>
</dbReference>
<dbReference type="NCBIfam" id="NF004076">
    <property type="entry name" value="PRK05581.1-4"/>
    <property type="match status" value="1"/>
</dbReference>
<comment type="cofactor">
    <cofactor evidence="5">
        <name>Fe(2+)</name>
        <dbReference type="ChEBI" id="CHEBI:29033"/>
    </cofactor>
</comment>
<comment type="pathway">
    <text evidence="10">Carbohydrate degradation.</text>
</comment>
<dbReference type="GO" id="GO:0006098">
    <property type="term" value="P:pentose-phosphate shunt"/>
    <property type="evidence" value="ECO:0007669"/>
    <property type="project" value="UniProtKB-UniRule"/>
</dbReference>
<comment type="caution">
    <text evidence="15">The sequence shown here is derived from an EMBL/GenBank/DDBJ whole genome shotgun (WGS) entry which is preliminary data.</text>
</comment>
<dbReference type="FunFam" id="3.20.20.70:FF:000004">
    <property type="entry name" value="Ribulose-phosphate 3-epimerase"/>
    <property type="match status" value="1"/>
</dbReference>
<feature type="binding site" evidence="10 13">
    <location>
        <position position="67"/>
    </location>
    <ligand>
        <name>a divalent metal cation</name>
        <dbReference type="ChEBI" id="CHEBI:60240"/>
    </ligand>
</feature>
<feature type="binding site" evidence="10">
    <location>
        <begin position="176"/>
        <end position="178"/>
    </location>
    <ligand>
        <name>substrate</name>
    </ligand>
</feature>
<evidence type="ECO:0000256" key="6">
    <source>
        <dbReference type="ARBA" id="ARBA00009541"/>
    </source>
</evidence>
<feature type="binding site" evidence="10 13">
    <location>
        <position position="176"/>
    </location>
    <ligand>
        <name>a divalent metal cation</name>
        <dbReference type="ChEBI" id="CHEBI:60240"/>
    </ligand>
</feature>
<comment type="cofactor">
    <cofactor evidence="4">
        <name>Zn(2+)</name>
        <dbReference type="ChEBI" id="CHEBI:29105"/>
    </cofactor>
</comment>
<dbReference type="InterPro" id="IPR000056">
    <property type="entry name" value="Ribul_P_3_epim-like"/>
</dbReference>
<dbReference type="HAMAP" id="MF_02227">
    <property type="entry name" value="RPE"/>
    <property type="match status" value="1"/>
</dbReference>
<keyword evidence="16" id="KW-1185">Reference proteome</keyword>
<dbReference type="InterPro" id="IPR011060">
    <property type="entry name" value="RibuloseP-bd_barrel"/>
</dbReference>
<keyword evidence="13" id="KW-0464">Manganese</keyword>
<keyword evidence="8 10" id="KW-0479">Metal-binding</keyword>
<keyword evidence="13" id="KW-0862">Zinc</keyword>
<dbReference type="InterPro" id="IPR026019">
    <property type="entry name" value="Ribul_P_3_epim"/>
</dbReference>
<dbReference type="SUPFAM" id="SSF51366">
    <property type="entry name" value="Ribulose-phoshate binding barrel"/>
    <property type="match status" value="1"/>
</dbReference>
<comment type="catalytic activity">
    <reaction evidence="1 10 11">
        <text>D-ribulose 5-phosphate = D-xylulose 5-phosphate</text>
        <dbReference type="Rhea" id="RHEA:13677"/>
        <dbReference type="ChEBI" id="CHEBI:57737"/>
        <dbReference type="ChEBI" id="CHEBI:58121"/>
        <dbReference type="EC" id="5.1.3.1"/>
    </reaction>
</comment>
<evidence type="ECO:0000256" key="4">
    <source>
        <dbReference type="ARBA" id="ARBA00001947"/>
    </source>
</evidence>
<dbReference type="PROSITE" id="PS01086">
    <property type="entry name" value="RIBUL_P_3_EPIMER_2"/>
    <property type="match status" value="1"/>
</dbReference>
<dbReference type="OrthoDB" id="1645589at2"/>
<evidence type="ECO:0000256" key="5">
    <source>
        <dbReference type="ARBA" id="ARBA00001954"/>
    </source>
</evidence>
<dbReference type="Pfam" id="PF00834">
    <property type="entry name" value="Ribul_P_3_epim"/>
    <property type="match status" value="1"/>
</dbReference>
<comment type="similarity">
    <text evidence="6 10 11">Belongs to the ribulose-phosphate 3-epimerase family.</text>
</comment>
<comment type="function">
    <text evidence="10">Catalyzes the reversible epimerization of D-ribulose 5-phosphate to D-xylulose 5-phosphate.</text>
</comment>
<dbReference type="RefSeq" id="WP_008671132.1">
    <property type="nucleotide sequence ID" value="NZ_NIZW01000008.1"/>
</dbReference>
<organism evidence="15 16">
    <name type="scientific">Rhodopirellula bahusiensis</name>
    <dbReference type="NCBI Taxonomy" id="2014065"/>
    <lineage>
        <taxon>Bacteria</taxon>
        <taxon>Pseudomonadati</taxon>
        <taxon>Planctomycetota</taxon>
        <taxon>Planctomycetia</taxon>
        <taxon>Pirellulales</taxon>
        <taxon>Pirellulaceae</taxon>
        <taxon>Rhodopirellula</taxon>
    </lineage>
</organism>
<comment type="cofactor">
    <cofactor evidence="3">
        <name>Co(2+)</name>
        <dbReference type="ChEBI" id="CHEBI:48828"/>
    </cofactor>
</comment>
<evidence type="ECO:0000256" key="3">
    <source>
        <dbReference type="ARBA" id="ARBA00001941"/>
    </source>
</evidence>
<dbReference type="GO" id="GO:0005737">
    <property type="term" value="C:cytoplasm"/>
    <property type="evidence" value="ECO:0007669"/>
    <property type="project" value="UniProtKB-ARBA"/>
</dbReference>
<dbReference type="EMBL" id="NIZW01000008">
    <property type="protein sequence ID" value="PHQ35061.1"/>
    <property type="molecule type" value="Genomic_DNA"/>
</dbReference>
<evidence type="ECO:0000256" key="10">
    <source>
        <dbReference type="HAMAP-Rule" id="MF_02227"/>
    </source>
</evidence>
<evidence type="ECO:0000256" key="13">
    <source>
        <dbReference type="PIRSR" id="PIRSR001461-2"/>
    </source>
</evidence>
<evidence type="ECO:0000256" key="8">
    <source>
        <dbReference type="ARBA" id="ARBA00022723"/>
    </source>
</evidence>
<dbReference type="GO" id="GO:0019323">
    <property type="term" value="P:pentose catabolic process"/>
    <property type="evidence" value="ECO:0007669"/>
    <property type="project" value="UniProtKB-UniRule"/>
</dbReference>
<comment type="cofactor">
    <cofactor evidence="2">
        <name>Mn(2+)</name>
        <dbReference type="ChEBI" id="CHEBI:29035"/>
    </cofactor>
</comment>
<dbReference type="Gene3D" id="3.20.20.70">
    <property type="entry name" value="Aldolase class I"/>
    <property type="match status" value="1"/>
</dbReference>
<evidence type="ECO:0000313" key="15">
    <source>
        <dbReference type="EMBL" id="PHQ35061.1"/>
    </source>
</evidence>
<dbReference type="NCBIfam" id="TIGR01163">
    <property type="entry name" value="rpe"/>
    <property type="match status" value="1"/>
</dbReference>
<feature type="binding site" evidence="10 13">
    <location>
        <position position="34"/>
    </location>
    <ligand>
        <name>a divalent metal cation</name>
        <dbReference type="ChEBI" id="CHEBI:60240"/>
    </ligand>
</feature>
<feature type="active site" description="Proton acceptor" evidence="10 12">
    <location>
        <position position="36"/>
    </location>
</feature>
<evidence type="ECO:0000256" key="1">
    <source>
        <dbReference type="ARBA" id="ARBA00001782"/>
    </source>
</evidence>
<evidence type="ECO:0000256" key="14">
    <source>
        <dbReference type="PIRSR" id="PIRSR001461-3"/>
    </source>
</evidence>
<feature type="binding site" evidence="10 14">
    <location>
        <begin position="143"/>
        <end position="146"/>
    </location>
    <ligand>
        <name>substrate</name>
    </ligand>
</feature>
<sequence>MKSFQIAASILSADMASLADQVRQAEAAGVDRFHVDVMDGHFVASLGFSPEVVRVVRRTTQLPIDVHLMVTDGNQFTKSFASAGASRLIVHAEADWHLHRTIDSVRLTGCDVGVAINPATSPMVIDEVLPLLDVVLIMTVNPGFGGQKFLPETLPKLERLRQRIEREELSCQLMVDGGINANTAANAINSGANLLVAGSAIYATGKGIAESVRDLH</sequence>
<keyword evidence="9 10" id="KW-0413">Isomerase</keyword>